<dbReference type="Gramene" id="PNT60647">
    <property type="protein sequence ID" value="PNT60647"/>
    <property type="gene ID" value="BRADI_5g02885v3"/>
</dbReference>
<protein>
    <recommendedName>
        <fullName evidence="4">Reverse transcriptase zinc-binding domain-containing protein</fullName>
    </recommendedName>
</protein>
<evidence type="ECO:0000313" key="3">
    <source>
        <dbReference type="Proteomes" id="UP000008810"/>
    </source>
</evidence>
<dbReference type="AlphaFoldDB" id="A0A2K2CF43"/>
<dbReference type="Proteomes" id="UP000008810">
    <property type="component" value="Chromosome 5"/>
</dbReference>
<organism evidence="1">
    <name type="scientific">Brachypodium distachyon</name>
    <name type="common">Purple false brome</name>
    <name type="synonym">Trachynia distachya</name>
    <dbReference type="NCBI Taxonomy" id="15368"/>
    <lineage>
        <taxon>Eukaryota</taxon>
        <taxon>Viridiplantae</taxon>
        <taxon>Streptophyta</taxon>
        <taxon>Embryophyta</taxon>
        <taxon>Tracheophyta</taxon>
        <taxon>Spermatophyta</taxon>
        <taxon>Magnoliopsida</taxon>
        <taxon>Liliopsida</taxon>
        <taxon>Poales</taxon>
        <taxon>Poaceae</taxon>
        <taxon>BOP clade</taxon>
        <taxon>Pooideae</taxon>
        <taxon>Stipodae</taxon>
        <taxon>Brachypodieae</taxon>
        <taxon>Brachypodium</taxon>
    </lineage>
</organism>
<name>A0A2K2CF43_BRADI</name>
<reference evidence="1 2" key="1">
    <citation type="journal article" date="2010" name="Nature">
        <title>Genome sequencing and analysis of the model grass Brachypodium distachyon.</title>
        <authorList>
            <consortium name="International Brachypodium Initiative"/>
        </authorList>
    </citation>
    <scope>NUCLEOTIDE SEQUENCE [LARGE SCALE GENOMIC DNA]</scope>
    <source>
        <strain evidence="1 2">Bd21</strain>
    </source>
</reference>
<proteinExistence type="predicted"/>
<dbReference type="EMBL" id="CM000884">
    <property type="protein sequence ID" value="PNT60647.1"/>
    <property type="molecule type" value="Genomic_DNA"/>
</dbReference>
<accession>A0A2K2CF43</accession>
<dbReference type="EnsemblPlants" id="PNT60647">
    <property type="protein sequence ID" value="PNT60647"/>
    <property type="gene ID" value="BRADI_5g02885v3"/>
</dbReference>
<dbReference type="OrthoDB" id="691957at2759"/>
<reference evidence="1" key="2">
    <citation type="submission" date="2017-06" db="EMBL/GenBank/DDBJ databases">
        <title>WGS assembly of Brachypodium distachyon.</title>
        <authorList>
            <consortium name="The International Brachypodium Initiative"/>
            <person name="Lucas S."/>
            <person name="Harmon-Smith M."/>
            <person name="Lail K."/>
            <person name="Tice H."/>
            <person name="Grimwood J."/>
            <person name="Bruce D."/>
            <person name="Barry K."/>
            <person name="Shu S."/>
            <person name="Lindquist E."/>
            <person name="Wang M."/>
            <person name="Pitluck S."/>
            <person name="Vogel J.P."/>
            <person name="Garvin D.F."/>
            <person name="Mockler T.C."/>
            <person name="Schmutz J."/>
            <person name="Rokhsar D."/>
            <person name="Bevan M.W."/>
        </authorList>
    </citation>
    <scope>NUCLEOTIDE SEQUENCE</scope>
    <source>
        <strain evidence="1">Bd21</strain>
    </source>
</reference>
<sequence length="91" mass="10441">MVVGNGSSTLFWEDRWMDGRAISKLAPALYQLISKRTCKSRNVNEALADQRWIRDIRGALGPVALWQYIQIRNLVRDVLLTDAADVLQIWI</sequence>
<reference evidence="2" key="3">
    <citation type="submission" date="2018-08" db="UniProtKB">
        <authorList>
            <consortium name="EnsemblPlants"/>
        </authorList>
    </citation>
    <scope>IDENTIFICATION</scope>
    <source>
        <strain evidence="2">cv. Bd21</strain>
    </source>
</reference>
<dbReference type="InParanoid" id="A0A2K2CF43"/>
<gene>
    <name evidence="1" type="ORF">BRADI_5g02885v3</name>
</gene>
<evidence type="ECO:0000313" key="1">
    <source>
        <dbReference type="EMBL" id="PNT60647.1"/>
    </source>
</evidence>
<evidence type="ECO:0000313" key="2">
    <source>
        <dbReference type="EnsemblPlants" id="PNT60647"/>
    </source>
</evidence>
<keyword evidence="3" id="KW-1185">Reference proteome</keyword>
<evidence type="ECO:0008006" key="4">
    <source>
        <dbReference type="Google" id="ProtNLM"/>
    </source>
</evidence>